<evidence type="ECO:0000313" key="2">
    <source>
        <dbReference type="Proteomes" id="UP000597038"/>
    </source>
</evidence>
<name>A0ABS0QM38_9STAP</name>
<organism evidence="1 2">
    <name type="scientific">Staphylococcus felis</name>
    <dbReference type="NCBI Taxonomy" id="46127"/>
    <lineage>
        <taxon>Bacteria</taxon>
        <taxon>Bacillati</taxon>
        <taxon>Bacillota</taxon>
        <taxon>Bacilli</taxon>
        <taxon>Bacillales</taxon>
        <taxon>Staphylococcaceae</taxon>
        <taxon>Staphylococcus</taxon>
    </lineage>
</organism>
<keyword evidence="2" id="KW-1185">Reference proteome</keyword>
<gene>
    <name evidence="1" type="ORF">I9026_02660</name>
</gene>
<evidence type="ECO:0000313" key="1">
    <source>
        <dbReference type="EMBL" id="MBH9580267.1"/>
    </source>
</evidence>
<dbReference type="EMBL" id="JAEDAQ010000003">
    <property type="protein sequence ID" value="MBH9580267.1"/>
    <property type="molecule type" value="Genomic_DNA"/>
</dbReference>
<protein>
    <submittedName>
        <fullName evidence="1">Uncharacterized protein</fullName>
    </submittedName>
</protein>
<proteinExistence type="predicted"/>
<dbReference type="RefSeq" id="WP_181894579.1">
    <property type="nucleotide sequence ID" value="NZ_CAJUZQ010000021.1"/>
</dbReference>
<reference evidence="1 2" key="1">
    <citation type="submission" date="2020-12" db="EMBL/GenBank/DDBJ databases">
        <title>Genomic analysis of Staphylococcus felis from a cat with skin infection.</title>
        <authorList>
            <person name="Aslantas O."/>
            <person name="Keskin O."/>
            <person name="Buyukaltay K."/>
            <person name="Gullu Yucetepe A."/>
        </authorList>
    </citation>
    <scope>NUCLEOTIDE SEQUENCE [LARGE SCALE GENOMIC DNA]</scope>
    <source>
        <strain evidence="1 2">HARRANVET</strain>
    </source>
</reference>
<accession>A0ABS0QM38</accession>
<sequence length="52" mass="5527">MSKLTRVIVTSIMTVGFLTATLGLTAGNADAKLEGNGTLSQKQYERLASQQI</sequence>
<comment type="caution">
    <text evidence="1">The sequence shown here is derived from an EMBL/GenBank/DDBJ whole genome shotgun (WGS) entry which is preliminary data.</text>
</comment>
<dbReference type="Proteomes" id="UP000597038">
    <property type="component" value="Unassembled WGS sequence"/>
</dbReference>